<dbReference type="OrthoDB" id="9393271at2759"/>
<dbReference type="Gene3D" id="3.60.10.10">
    <property type="entry name" value="Endonuclease/exonuclease/phosphatase"/>
    <property type="match status" value="1"/>
</dbReference>
<sequence>MTDISTTELIIKQKELEAMVQQQSHDVVTITETWWDDSQSWSTALDGYKLFRRDKSGRRGGGVTLYIKEAFDAKGIETKEDGVECLWVRIKGKANKADILLGVCYRPPNQEEEVDNLLYKQLENVSGSPTLVLVGNFNLPDICWELNTAEKRQSRKFL</sequence>
<dbReference type="GO" id="GO:0007508">
    <property type="term" value="P:larval heart development"/>
    <property type="evidence" value="ECO:0007669"/>
    <property type="project" value="TreeGrafter"/>
</dbReference>
<organism evidence="2 3">
    <name type="scientific">Zosterops borbonicus</name>
    <dbReference type="NCBI Taxonomy" id="364589"/>
    <lineage>
        <taxon>Eukaryota</taxon>
        <taxon>Metazoa</taxon>
        <taxon>Chordata</taxon>
        <taxon>Craniata</taxon>
        <taxon>Vertebrata</taxon>
        <taxon>Euteleostomi</taxon>
        <taxon>Archelosauria</taxon>
        <taxon>Archosauria</taxon>
        <taxon>Dinosauria</taxon>
        <taxon>Saurischia</taxon>
        <taxon>Theropoda</taxon>
        <taxon>Coelurosauria</taxon>
        <taxon>Aves</taxon>
        <taxon>Neognathae</taxon>
        <taxon>Neoaves</taxon>
        <taxon>Telluraves</taxon>
        <taxon>Australaves</taxon>
        <taxon>Passeriformes</taxon>
        <taxon>Sylvioidea</taxon>
        <taxon>Zosteropidae</taxon>
        <taxon>Zosterops</taxon>
    </lineage>
</organism>
<dbReference type="PANTHER" id="PTHR33395">
    <property type="entry name" value="TRANSCRIPTASE, PUTATIVE-RELATED-RELATED"/>
    <property type="match status" value="1"/>
</dbReference>
<evidence type="ECO:0000259" key="1">
    <source>
        <dbReference type="Pfam" id="PF03372"/>
    </source>
</evidence>
<dbReference type="InterPro" id="IPR005135">
    <property type="entry name" value="Endo/exonuclease/phosphatase"/>
</dbReference>
<dbReference type="GO" id="GO:0061343">
    <property type="term" value="P:cell adhesion involved in heart morphogenesis"/>
    <property type="evidence" value="ECO:0007669"/>
    <property type="project" value="TreeGrafter"/>
</dbReference>
<comment type="caution">
    <text evidence="2">The sequence shown here is derived from an EMBL/GenBank/DDBJ whole genome shotgun (WGS) entry which is preliminary data.</text>
</comment>
<dbReference type="InterPro" id="IPR036691">
    <property type="entry name" value="Endo/exonu/phosph_ase_sf"/>
</dbReference>
<dbReference type="EMBL" id="SWJQ01000437">
    <property type="protein sequence ID" value="TRZ14453.1"/>
    <property type="molecule type" value="Genomic_DNA"/>
</dbReference>
<proteinExistence type="predicted"/>
<feature type="domain" description="Endonuclease/exonuclease/phosphatase" evidence="1">
    <location>
        <begin position="14"/>
        <end position="153"/>
    </location>
</feature>
<keyword evidence="3" id="KW-1185">Reference proteome</keyword>
<accession>A0A8K1GAA4</accession>
<name>A0A8K1GAA4_9PASS</name>
<evidence type="ECO:0000313" key="3">
    <source>
        <dbReference type="Proteomes" id="UP000796761"/>
    </source>
</evidence>
<dbReference type="PANTHER" id="PTHR33395:SF22">
    <property type="entry name" value="REVERSE TRANSCRIPTASE DOMAIN-CONTAINING PROTEIN"/>
    <property type="match status" value="1"/>
</dbReference>
<dbReference type="SUPFAM" id="SSF56219">
    <property type="entry name" value="DNase I-like"/>
    <property type="match status" value="1"/>
</dbReference>
<dbReference type="GO" id="GO:0031012">
    <property type="term" value="C:extracellular matrix"/>
    <property type="evidence" value="ECO:0007669"/>
    <property type="project" value="TreeGrafter"/>
</dbReference>
<evidence type="ECO:0000313" key="2">
    <source>
        <dbReference type="EMBL" id="TRZ14453.1"/>
    </source>
</evidence>
<reference evidence="2" key="1">
    <citation type="submission" date="2019-04" db="EMBL/GenBank/DDBJ databases">
        <title>Genome assembly of Zosterops borbonicus 15179.</title>
        <authorList>
            <person name="Leroy T."/>
            <person name="Anselmetti Y."/>
            <person name="Tilak M.-K."/>
            <person name="Nabholz B."/>
        </authorList>
    </citation>
    <scope>NUCLEOTIDE SEQUENCE</scope>
    <source>
        <strain evidence="2">HGM_15179</strain>
        <tissue evidence="2">Muscle</tissue>
    </source>
</reference>
<dbReference type="GO" id="GO:0003824">
    <property type="term" value="F:catalytic activity"/>
    <property type="evidence" value="ECO:0007669"/>
    <property type="project" value="InterPro"/>
</dbReference>
<gene>
    <name evidence="2" type="ORF">HGM15179_012649</name>
</gene>
<dbReference type="Pfam" id="PF03372">
    <property type="entry name" value="Exo_endo_phos"/>
    <property type="match status" value="1"/>
</dbReference>
<dbReference type="Proteomes" id="UP000796761">
    <property type="component" value="Unassembled WGS sequence"/>
</dbReference>
<dbReference type="AlphaFoldDB" id="A0A8K1GAA4"/>
<protein>
    <recommendedName>
        <fullName evidence="1">Endonuclease/exonuclease/phosphatase domain-containing protein</fullName>
    </recommendedName>
</protein>